<dbReference type="SUPFAM" id="SSF49329">
    <property type="entry name" value="Cu,Zn superoxide dismutase-like"/>
    <property type="match status" value="1"/>
</dbReference>
<dbReference type="Proteomes" id="UP001158049">
    <property type="component" value="Unassembled WGS sequence"/>
</dbReference>
<dbReference type="Gene3D" id="2.60.40.200">
    <property type="entry name" value="Superoxide dismutase, copper/zinc binding domain"/>
    <property type="match status" value="1"/>
</dbReference>
<sequence length="173" mass="17525">MKRYTILAASLAALSGCAFLPPVPIAVAELNPTQGSTASGTATFVERSGKLIVDGRFKGLTPGQHGIHIHEKGDCSAPDAMSAGGHYNPTSEPHGGPDSAKHHGGDFGNLTADANGDATMSVTLDSSRIGIGKLATNTIAGKALVIHADPDDLNSQPAGNSGKRVACGVITMQ</sequence>
<dbReference type="CDD" id="cd00305">
    <property type="entry name" value="Cu-Zn_Superoxide_Dismutase"/>
    <property type="match status" value="1"/>
</dbReference>
<proteinExistence type="inferred from homology"/>
<dbReference type="InterPro" id="IPR018152">
    <property type="entry name" value="SOD_Cu/Zn_BS"/>
</dbReference>
<evidence type="ECO:0000256" key="4">
    <source>
        <dbReference type="SAM" id="SignalP"/>
    </source>
</evidence>
<keyword evidence="2" id="KW-0479">Metal-binding</keyword>
<reference evidence="6 7" key="1">
    <citation type="submission" date="2017-05" db="EMBL/GenBank/DDBJ databases">
        <authorList>
            <person name="Varghese N."/>
            <person name="Submissions S."/>
        </authorList>
    </citation>
    <scope>NUCLEOTIDE SEQUENCE [LARGE SCALE GENOMIC DNA]</scope>
    <source>
        <strain evidence="6 7">DSM 26001</strain>
    </source>
</reference>
<protein>
    <recommendedName>
        <fullName evidence="2">Superoxide dismutase [Cu-Zn]</fullName>
        <ecNumber evidence="2">1.15.1.1</ecNumber>
    </recommendedName>
</protein>
<evidence type="ECO:0000259" key="5">
    <source>
        <dbReference type="Pfam" id="PF00080"/>
    </source>
</evidence>
<dbReference type="PROSITE" id="PS00087">
    <property type="entry name" value="SOD_CU_ZN_1"/>
    <property type="match status" value="1"/>
</dbReference>
<dbReference type="PROSITE" id="PS51257">
    <property type="entry name" value="PROKAR_LIPOPROTEIN"/>
    <property type="match status" value="1"/>
</dbReference>
<organism evidence="6 7">
    <name type="scientific">Noviherbaspirillum suwonense</name>
    <dbReference type="NCBI Taxonomy" id="1224511"/>
    <lineage>
        <taxon>Bacteria</taxon>
        <taxon>Pseudomonadati</taxon>
        <taxon>Pseudomonadota</taxon>
        <taxon>Betaproteobacteria</taxon>
        <taxon>Burkholderiales</taxon>
        <taxon>Oxalobacteraceae</taxon>
        <taxon>Noviherbaspirillum</taxon>
    </lineage>
</organism>
<comment type="function">
    <text evidence="2">Destroys radicals which are normally produced within the cells and which are toxic to biological systems.</text>
</comment>
<dbReference type="PROSITE" id="PS00332">
    <property type="entry name" value="SOD_CU_ZN_2"/>
    <property type="match status" value="1"/>
</dbReference>
<gene>
    <name evidence="6" type="ORF">SAMN06295970_120115</name>
</gene>
<feature type="signal peptide" evidence="4">
    <location>
        <begin position="1"/>
        <end position="20"/>
    </location>
</feature>
<feature type="region of interest" description="Disordered" evidence="3">
    <location>
        <begin position="78"/>
        <end position="112"/>
    </location>
</feature>
<dbReference type="PANTHER" id="PTHR10003">
    <property type="entry name" value="SUPEROXIDE DISMUTASE CU-ZN -RELATED"/>
    <property type="match status" value="1"/>
</dbReference>
<accession>A0ABY1QKP1</accession>
<feature type="domain" description="Superoxide dismutase copper/zinc binding" evidence="5">
    <location>
        <begin position="39"/>
        <end position="170"/>
    </location>
</feature>
<comment type="catalytic activity">
    <reaction evidence="2">
        <text>2 superoxide + 2 H(+) = H2O2 + O2</text>
        <dbReference type="Rhea" id="RHEA:20696"/>
        <dbReference type="ChEBI" id="CHEBI:15378"/>
        <dbReference type="ChEBI" id="CHEBI:15379"/>
        <dbReference type="ChEBI" id="CHEBI:16240"/>
        <dbReference type="ChEBI" id="CHEBI:18421"/>
        <dbReference type="EC" id="1.15.1.1"/>
    </reaction>
</comment>
<dbReference type="PRINTS" id="PR00068">
    <property type="entry name" value="CUZNDISMTASE"/>
</dbReference>
<keyword evidence="2" id="KW-0560">Oxidoreductase</keyword>
<evidence type="ECO:0000256" key="2">
    <source>
        <dbReference type="RuleBase" id="RU000393"/>
    </source>
</evidence>
<comment type="caution">
    <text evidence="6">The sequence shown here is derived from an EMBL/GenBank/DDBJ whole genome shotgun (WGS) entry which is preliminary data.</text>
</comment>
<evidence type="ECO:0000313" key="6">
    <source>
        <dbReference type="EMBL" id="SMP74365.1"/>
    </source>
</evidence>
<keyword evidence="4" id="KW-0732">Signal</keyword>
<evidence type="ECO:0000313" key="7">
    <source>
        <dbReference type="Proteomes" id="UP001158049"/>
    </source>
</evidence>
<evidence type="ECO:0000256" key="1">
    <source>
        <dbReference type="ARBA" id="ARBA00010457"/>
    </source>
</evidence>
<dbReference type="EC" id="1.15.1.1" evidence="2"/>
<dbReference type="Pfam" id="PF00080">
    <property type="entry name" value="Sod_Cu"/>
    <property type="match status" value="1"/>
</dbReference>
<keyword evidence="7" id="KW-1185">Reference proteome</keyword>
<dbReference type="InterPro" id="IPR024134">
    <property type="entry name" value="SOD_Cu/Zn_/chaperone"/>
</dbReference>
<dbReference type="EMBL" id="FXUL01000020">
    <property type="protein sequence ID" value="SMP74365.1"/>
    <property type="molecule type" value="Genomic_DNA"/>
</dbReference>
<keyword evidence="2" id="KW-0862">Zinc</keyword>
<dbReference type="InterPro" id="IPR001424">
    <property type="entry name" value="SOD_Cu_Zn_dom"/>
</dbReference>
<feature type="chain" id="PRO_5046170924" description="Superoxide dismutase [Cu-Zn]" evidence="4">
    <location>
        <begin position="21"/>
        <end position="173"/>
    </location>
</feature>
<dbReference type="InterPro" id="IPR036423">
    <property type="entry name" value="SOD-like_Cu/Zn_dom_sf"/>
</dbReference>
<comment type="cofactor">
    <cofactor evidence="2">
        <name>Cu cation</name>
        <dbReference type="ChEBI" id="CHEBI:23378"/>
    </cofactor>
    <text evidence="2">Binds 1 copper ion per subunit.</text>
</comment>
<keyword evidence="2" id="KW-0186">Copper</keyword>
<name>A0ABY1QKP1_9BURK</name>
<comment type="similarity">
    <text evidence="1 2">Belongs to the Cu-Zn superoxide dismutase family.</text>
</comment>
<evidence type="ECO:0000256" key="3">
    <source>
        <dbReference type="SAM" id="MobiDB-lite"/>
    </source>
</evidence>
<dbReference type="RefSeq" id="WP_283444424.1">
    <property type="nucleotide sequence ID" value="NZ_FXUL01000020.1"/>
</dbReference>
<comment type="cofactor">
    <cofactor evidence="2">
        <name>Zn(2+)</name>
        <dbReference type="ChEBI" id="CHEBI:29105"/>
    </cofactor>
    <text evidence="2">Binds 1 zinc ion per subunit.</text>
</comment>